<dbReference type="InterPro" id="IPR011146">
    <property type="entry name" value="HIT-like"/>
</dbReference>
<evidence type="ECO:0000313" key="6">
    <source>
        <dbReference type="Proteomes" id="UP000289497"/>
    </source>
</evidence>
<evidence type="ECO:0000256" key="1">
    <source>
        <dbReference type="PIRSR" id="PIRSR601310-1"/>
    </source>
</evidence>
<dbReference type="Gene3D" id="3.30.428.10">
    <property type="entry name" value="HIT-like"/>
    <property type="match status" value="1"/>
</dbReference>
<dbReference type="PRINTS" id="PR00332">
    <property type="entry name" value="HISTRIAD"/>
</dbReference>
<dbReference type="PROSITE" id="PS51084">
    <property type="entry name" value="HIT_2"/>
    <property type="match status" value="1"/>
</dbReference>
<feature type="domain" description="HIT" evidence="4">
    <location>
        <begin position="7"/>
        <end position="117"/>
    </location>
</feature>
<accession>A0A449B6W7</accession>
<evidence type="ECO:0000256" key="3">
    <source>
        <dbReference type="PROSITE-ProRule" id="PRU00464"/>
    </source>
</evidence>
<dbReference type="Proteomes" id="UP000289497">
    <property type="component" value="Chromosome"/>
</dbReference>
<dbReference type="InterPro" id="IPR036265">
    <property type="entry name" value="HIT-like_sf"/>
</dbReference>
<evidence type="ECO:0000256" key="2">
    <source>
        <dbReference type="PIRSR" id="PIRSR601310-3"/>
    </source>
</evidence>
<dbReference type="OrthoDB" id="9784774at2"/>
<dbReference type="SUPFAM" id="SSF54197">
    <property type="entry name" value="HIT-like"/>
    <property type="match status" value="1"/>
</dbReference>
<dbReference type="KEGG" id="mcou:NCTC10179_00520"/>
<feature type="short sequence motif" description="Histidine triad motif" evidence="2 3">
    <location>
        <begin position="99"/>
        <end position="103"/>
    </location>
</feature>
<reference evidence="5 6" key="1">
    <citation type="submission" date="2019-01" db="EMBL/GenBank/DDBJ databases">
        <authorList>
            <consortium name="Pathogen Informatics"/>
        </authorList>
    </citation>
    <scope>NUCLEOTIDE SEQUENCE [LARGE SCALE GENOMIC DNA]</scope>
    <source>
        <strain evidence="5 6">NCTC10179</strain>
    </source>
</reference>
<dbReference type="Pfam" id="PF01230">
    <property type="entry name" value="HIT"/>
    <property type="match status" value="1"/>
</dbReference>
<dbReference type="AlphaFoldDB" id="A0A449B6W7"/>
<dbReference type="RefSeq" id="WP_036434928.1">
    <property type="nucleotide sequence ID" value="NZ_LR215039.1"/>
</dbReference>
<dbReference type="InterPro" id="IPR054919">
    <property type="entry name" value="M_plasma_HinT"/>
</dbReference>
<dbReference type="InterPro" id="IPR001310">
    <property type="entry name" value="Histidine_triad_HIT"/>
</dbReference>
<name>A0A449B6W7_9BACT</name>
<dbReference type="NCBIfam" id="NF045834">
    <property type="entry name" value="M_plasma_HinT"/>
    <property type="match status" value="1"/>
</dbReference>
<keyword evidence="6" id="KW-1185">Reference proteome</keyword>
<keyword evidence="5" id="KW-0378">Hydrolase</keyword>
<dbReference type="GO" id="GO:0009117">
    <property type="term" value="P:nucleotide metabolic process"/>
    <property type="evidence" value="ECO:0007669"/>
    <property type="project" value="TreeGrafter"/>
</dbReference>
<evidence type="ECO:0000313" key="5">
    <source>
        <dbReference type="EMBL" id="VEU76344.1"/>
    </source>
</evidence>
<dbReference type="EC" id="3.-.-.-" evidence="5"/>
<organism evidence="5 6">
    <name type="scientific">Mycoplasmopsis columboralis</name>
    <dbReference type="NCBI Taxonomy" id="171282"/>
    <lineage>
        <taxon>Bacteria</taxon>
        <taxon>Bacillati</taxon>
        <taxon>Mycoplasmatota</taxon>
        <taxon>Mycoplasmoidales</taxon>
        <taxon>Metamycoplasmataceae</taxon>
        <taxon>Mycoplasmopsis</taxon>
    </lineage>
</organism>
<gene>
    <name evidence="5" type="primary">hit</name>
    <name evidence="5" type="ORF">NCTC10179_00520</name>
</gene>
<feature type="active site" description="Tele-AMP-histidine intermediate" evidence="1">
    <location>
        <position position="101"/>
    </location>
</feature>
<dbReference type="PANTHER" id="PTHR46648">
    <property type="entry name" value="HIT FAMILY PROTEIN 1"/>
    <property type="match status" value="1"/>
</dbReference>
<protein>
    <submittedName>
        <fullName evidence="5">Histidine triad nucleotide-binding (HIT-like) protein</fullName>
        <ecNumber evidence="5">3.-.-.-</ecNumber>
    </submittedName>
</protein>
<dbReference type="EMBL" id="LR215039">
    <property type="protein sequence ID" value="VEU76344.1"/>
    <property type="molecule type" value="Genomic_DNA"/>
</dbReference>
<evidence type="ECO:0000259" key="4">
    <source>
        <dbReference type="PROSITE" id="PS51084"/>
    </source>
</evidence>
<dbReference type="GO" id="GO:0016787">
    <property type="term" value="F:hydrolase activity"/>
    <property type="evidence" value="ECO:0007669"/>
    <property type="project" value="UniProtKB-KW"/>
</dbReference>
<dbReference type="PROSITE" id="PS00892">
    <property type="entry name" value="HIT_1"/>
    <property type="match status" value="1"/>
</dbReference>
<proteinExistence type="predicted"/>
<sequence>MSKNKSIFSKIVDREIPATILYEDDVVIAFLDAFPYSEGHFLVVPKDEKENMLESDEKTFLHAMKVARELAQKLVVDKGIESFKLLVNTGANAGQTVFHTHIHIIPFKEKMKSNSEVI</sequence>
<dbReference type="PANTHER" id="PTHR46648:SF1">
    <property type="entry name" value="ADENOSINE 5'-MONOPHOSPHORAMIDASE HNT1"/>
    <property type="match status" value="1"/>
</dbReference>
<dbReference type="InterPro" id="IPR019808">
    <property type="entry name" value="Histidine_triad_CS"/>
</dbReference>